<dbReference type="GO" id="GO:0004523">
    <property type="term" value="F:RNA-DNA hybrid ribonuclease activity"/>
    <property type="evidence" value="ECO:0007669"/>
    <property type="project" value="InterPro"/>
</dbReference>
<evidence type="ECO:0000313" key="2">
    <source>
        <dbReference type="EMBL" id="GBO29586.1"/>
    </source>
</evidence>
<reference evidence="2 3" key="1">
    <citation type="journal article" date="2019" name="Sci. Rep.">
        <title>Orb-weaving spider Araneus ventricosus genome elucidates the spidroin gene catalogue.</title>
        <authorList>
            <person name="Kono N."/>
            <person name="Nakamura H."/>
            <person name="Ohtoshi R."/>
            <person name="Moran D.A.P."/>
            <person name="Shinohara A."/>
            <person name="Yoshida Y."/>
            <person name="Fujiwara M."/>
            <person name="Mori M."/>
            <person name="Tomita M."/>
            <person name="Arakawa K."/>
        </authorList>
    </citation>
    <scope>NUCLEOTIDE SEQUENCE [LARGE SCALE GENOMIC DNA]</scope>
</reference>
<evidence type="ECO:0000259" key="1">
    <source>
        <dbReference type="PROSITE" id="PS50879"/>
    </source>
</evidence>
<dbReference type="OrthoDB" id="6514649at2759"/>
<dbReference type="GO" id="GO:0003676">
    <property type="term" value="F:nucleic acid binding"/>
    <property type="evidence" value="ECO:0007669"/>
    <property type="project" value="InterPro"/>
</dbReference>
<feature type="domain" description="RNase H type-1" evidence="1">
    <location>
        <begin position="48"/>
        <end position="149"/>
    </location>
</feature>
<comment type="caution">
    <text evidence="2">The sequence shown here is derived from an EMBL/GenBank/DDBJ whole genome shotgun (WGS) entry which is preliminary data.</text>
</comment>
<dbReference type="Pfam" id="PF00075">
    <property type="entry name" value="RNase_H"/>
    <property type="match status" value="1"/>
</dbReference>
<dbReference type="InterPro" id="IPR036397">
    <property type="entry name" value="RNaseH_sf"/>
</dbReference>
<accession>A0A4Y2VZ71</accession>
<name>A0A4Y2VZ71_ARAVE</name>
<dbReference type="SUPFAM" id="SSF53098">
    <property type="entry name" value="Ribonuclease H-like"/>
    <property type="match status" value="1"/>
</dbReference>
<sequence length="237" mass="26366">KATPSFSQVLQSRPAVPVRAPVSQTQENHVVLLRPKRESTSEEYRKLVENALVVRNSAARINRISKAELAAINFAAGWALDNNYKINIFTDSFSSIEVLKKVNSKSNYINVIKNKIFRVIGSVVLSWVKADAGIPGNELADQLAKEATIDGHGPFPAIYLGLRFLIARIASAVVWGEPDHFAFDCPHTSDFQFTKPAVCNRPAWFKSLLNNPNALFRMERICSIARKICDDLKSLAN</sequence>
<dbReference type="PROSITE" id="PS50879">
    <property type="entry name" value="RNASE_H_1"/>
    <property type="match status" value="1"/>
</dbReference>
<dbReference type="InterPro" id="IPR012337">
    <property type="entry name" value="RNaseH-like_sf"/>
</dbReference>
<dbReference type="AlphaFoldDB" id="A0A4Y2VZ71"/>
<organism evidence="2 3">
    <name type="scientific">Araneus ventricosus</name>
    <name type="common">Orbweaver spider</name>
    <name type="synonym">Epeira ventricosa</name>
    <dbReference type="NCBI Taxonomy" id="182803"/>
    <lineage>
        <taxon>Eukaryota</taxon>
        <taxon>Metazoa</taxon>
        <taxon>Ecdysozoa</taxon>
        <taxon>Arthropoda</taxon>
        <taxon>Chelicerata</taxon>
        <taxon>Arachnida</taxon>
        <taxon>Araneae</taxon>
        <taxon>Araneomorphae</taxon>
        <taxon>Entelegynae</taxon>
        <taxon>Araneoidea</taxon>
        <taxon>Araneidae</taxon>
        <taxon>Araneus</taxon>
    </lineage>
</organism>
<protein>
    <recommendedName>
        <fullName evidence="1">RNase H type-1 domain-containing protein</fullName>
    </recommendedName>
</protein>
<dbReference type="EMBL" id="BGPR01052754">
    <property type="protein sequence ID" value="GBO29586.1"/>
    <property type="molecule type" value="Genomic_DNA"/>
</dbReference>
<proteinExistence type="predicted"/>
<evidence type="ECO:0000313" key="3">
    <source>
        <dbReference type="Proteomes" id="UP000499080"/>
    </source>
</evidence>
<feature type="non-terminal residue" evidence="2">
    <location>
        <position position="1"/>
    </location>
</feature>
<dbReference type="CDD" id="cd09276">
    <property type="entry name" value="Rnase_HI_RT_non_LTR"/>
    <property type="match status" value="1"/>
</dbReference>
<keyword evidence="3" id="KW-1185">Reference proteome</keyword>
<dbReference type="InterPro" id="IPR002156">
    <property type="entry name" value="RNaseH_domain"/>
</dbReference>
<gene>
    <name evidence="2" type="ORF">AVEN_265434_1</name>
</gene>
<dbReference type="Gene3D" id="3.30.420.10">
    <property type="entry name" value="Ribonuclease H-like superfamily/Ribonuclease H"/>
    <property type="match status" value="1"/>
</dbReference>
<dbReference type="Proteomes" id="UP000499080">
    <property type="component" value="Unassembled WGS sequence"/>
</dbReference>